<keyword evidence="2" id="KW-0812">Transmembrane</keyword>
<dbReference type="STRING" id="490622.A0A395NI80"/>
<reference evidence="4 5" key="1">
    <citation type="journal article" date="2018" name="PLoS Pathog.">
        <title>Evolution of structural diversity of trichothecenes, a family of toxins produced by plant pathogenic and entomopathogenic fungi.</title>
        <authorList>
            <person name="Proctor R.H."/>
            <person name="McCormick S.P."/>
            <person name="Kim H.S."/>
            <person name="Cardoza R.E."/>
            <person name="Stanley A.M."/>
            <person name="Lindo L."/>
            <person name="Kelly A."/>
            <person name="Brown D.W."/>
            <person name="Lee T."/>
            <person name="Vaughan M.M."/>
            <person name="Alexander N.J."/>
            <person name="Busman M."/>
            <person name="Gutierrez S."/>
        </authorList>
    </citation>
    <scope>NUCLEOTIDE SEQUENCE [LARGE SCALE GENOMIC DNA]</scope>
    <source>
        <strain evidence="4 5">IBT 40837</strain>
    </source>
</reference>
<dbReference type="PANTHER" id="PTHR16861:SF7">
    <property type="entry name" value="MEMBRANE ANCHOR OPY2 N-TERMINAL DOMAIN-CONTAINING PROTEIN"/>
    <property type="match status" value="1"/>
</dbReference>
<dbReference type="Proteomes" id="UP000266272">
    <property type="component" value="Unassembled WGS sequence"/>
</dbReference>
<evidence type="ECO:0000256" key="3">
    <source>
        <dbReference type="SAM" id="SignalP"/>
    </source>
</evidence>
<keyword evidence="3" id="KW-0732">Signal</keyword>
<keyword evidence="5" id="KW-1185">Reference proteome</keyword>
<feature type="compositionally biased region" description="Gly residues" evidence="1">
    <location>
        <begin position="223"/>
        <end position="242"/>
    </location>
</feature>
<name>A0A395NI80_TRIAR</name>
<sequence length="421" mass="43134">MNKAPSVYAALAALLAAVDARNLHQPRATAVSDYDFGGFSPKPTDAPNFPFHQALQHRAVSSSSPTVVYVAPDATCGFISGLAGAGYTCGVGATCVFFTSSTAPGHVACCNSVDCNARNVCIDYKGYFSESRCDNGCAVDTFTLKCTNTALPYCNTISFPGDIMDVFCNNVDITEVQAALTTYRGQSSRRFTPLTLTGDSPASTSADDTTSTTPSSSPTSSATGGGGGGGGNNGNNGNGGDSDGSSDGDNDNGNKNGGGSKSNTGAIVGGVVGGVGGLALIGLAAFFFLRRKKSATGHEPVSQNPPIYQSPPMQQNPQGFYDPKFAAATGQQPYPPPNQQYVQPQGFYAPQPSVSPDGQTMSPAGSHVDPRYSVAPSSTSPAPSGGYVAPVAGGFQPQENVIHEAPAQPSENHRGEMHELA</sequence>
<keyword evidence="2" id="KW-1133">Transmembrane helix</keyword>
<feature type="compositionally biased region" description="Polar residues" evidence="1">
    <location>
        <begin position="301"/>
        <end position="318"/>
    </location>
</feature>
<dbReference type="AlphaFoldDB" id="A0A395NI80"/>
<feature type="region of interest" description="Disordered" evidence="1">
    <location>
        <begin position="191"/>
        <end position="264"/>
    </location>
</feature>
<proteinExistence type="predicted"/>
<feature type="signal peptide" evidence="3">
    <location>
        <begin position="1"/>
        <end position="20"/>
    </location>
</feature>
<dbReference type="OrthoDB" id="5347452at2759"/>
<accession>A0A395NI80</accession>
<feature type="transmembrane region" description="Helical" evidence="2">
    <location>
        <begin position="266"/>
        <end position="289"/>
    </location>
</feature>
<protein>
    <submittedName>
        <fullName evidence="4">Uncharacterized protein</fullName>
    </submittedName>
</protein>
<keyword evidence="2" id="KW-0472">Membrane</keyword>
<gene>
    <name evidence="4" type="ORF">TARUN_6582</name>
</gene>
<feature type="compositionally biased region" description="Polar residues" evidence="1">
    <location>
        <begin position="352"/>
        <end position="363"/>
    </location>
</feature>
<evidence type="ECO:0000256" key="2">
    <source>
        <dbReference type="SAM" id="Phobius"/>
    </source>
</evidence>
<dbReference type="PANTHER" id="PTHR16861">
    <property type="entry name" value="GLYCOPROTEIN 38"/>
    <property type="match status" value="1"/>
</dbReference>
<feature type="region of interest" description="Disordered" evidence="1">
    <location>
        <begin position="296"/>
        <end position="396"/>
    </location>
</feature>
<evidence type="ECO:0000256" key="1">
    <source>
        <dbReference type="SAM" id="MobiDB-lite"/>
    </source>
</evidence>
<dbReference type="EMBL" id="PXOA01000416">
    <property type="protein sequence ID" value="RFU75689.1"/>
    <property type="molecule type" value="Genomic_DNA"/>
</dbReference>
<evidence type="ECO:0000313" key="5">
    <source>
        <dbReference type="Proteomes" id="UP000266272"/>
    </source>
</evidence>
<comment type="caution">
    <text evidence="4">The sequence shown here is derived from an EMBL/GenBank/DDBJ whole genome shotgun (WGS) entry which is preliminary data.</text>
</comment>
<feature type="compositionally biased region" description="Low complexity" evidence="1">
    <location>
        <begin position="373"/>
        <end position="384"/>
    </location>
</feature>
<organism evidence="4 5">
    <name type="scientific">Trichoderma arundinaceum</name>
    <dbReference type="NCBI Taxonomy" id="490622"/>
    <lineage>
        <taxon>Eukaryota</taxon>
        <taxon>Fungi</taxon>
        <taxon>Dikarya</taxon>
        <taxon>Ascomycota</taxon>
        <taxon>Pezizomycotina</taxon>
        <taxon>Sordariomycetes</taxon>
        <taxon>Hypocreomycetidae</taxon>
        <taxon>Hypocreales</taxon>
        <taxon>Hypocreaceae</taxon>
        <taxon>Trichoderma</taxon>
    </lineage>
</organism>
<feature type="chain" id="PRO_5017453855" evidence="3">
    <location>
        <begin position="21"/>
        <end position="421"/>
    </location>
</feature>
<evidence type="ECO:0000313" key="4">
    <source>
        <dbReference type="EMBL" id="RFU75689.1"/>
    </source>
</evidence>
<feature type="compositionally biased region" description="Low complexity" evidence="1">
    <location>
        <begin position="197"/>
        <end position="222"/>
    </location>
</feature>